<organism evidence="2 3">
    <name type="scientific">Lineolata rhizophorae</name>
    <dbReference type="NCBI Taxonomy" id="578093"/>
    <lineage>
        <taxon>Eukaryota</taxon>
        <taxon>Fungi</taxon>
        <taxon>Dikarya</taxon>
        <taxon>Ascomycota</taxon>
        <taxon>Pezizomycotina</taxon>
        <taxon>Dothideomycetes</taxon>
        <taxon>Dothideomycetes incertae sedis</taxon>
        <taxon>Lineolatales</taxon>
        <taxon>Lineolataceae</taxon>
        <taxon>Lineolata</taxon>
    </lineage>
</organism>
<keyword evidence="3" id="KW-1185">Reference proteome</keyword>
<dbReference type="AlphaFoldDB" id="A0A6A6P2T8"/>
<gene>
    <name evidence="2" type="ORF">BDY21DRAFT_411900</name>
</gene>
<dbReference type="Proteomes" id="UP000799766">
    <property type="component" value="Unassembled WGS sequence"/>
</dbReference>
<reference evidence="2" key="1">
    <citation type="journal article" date="2020" name="Stud. Mycol.">
        <title>101 Dothideomycetes genomes: a test case for predicting lifestyles and emergence of pathogens.</title>
        <authorList>
            <person name="Haridas S."/>
            <person name="Albert R."/>
            <person name="Binder M."/>
            <person name="Bloem J."/>
            <person name="Labutti K."/>
            <person name="Salamov A."/>
            <person name="Andreopoulos B."/>
            <person name="Baker S."/>
            <person name="Barry K."/>
            <person name="Bills G."/>
            <person name="Bluhm B."/>
            <person name="Cannon C."/>
            <person name="Castanera R."/>
            <person name="Culley D."/>
            <person name="Daum C."/>
            <person name="Ezra D."/>
            <person name="Gonzalez J."/>
            <person name="Henrissat B."/>
            <person name="Kuo A."/>
            <person name="Liang C."/>
            <person name="Lipzen A."/>
            <person name="Lutzoni F."/>
            <person name="Magnuson J."/>
            <person name="Mondo S."/>
            <person name="Nolan M."/>
            <person name="Ohm R."/>
            <person name="Pangilinan J."/>
            <person name="Park H.-J."/>
            <person name="Ramirez L."/>
            <person name="Alfaro M."/>
            <person name="Sun H."/>
            <person name="Tritt A."/>
            <person name="Yoshinaga Y."/>
            <person name="Zwiers L.-H."/>
            <person name="Turgeon B."/>
            <person name="Goodwin S."/>
            <person name="Spatafora J."/>
            <person name="Crous P."/>
            <person name="Grigoriev I."/>
        </authorList>
    </citation>
    <scope>NUCLEOTIDE SEQUENCE</scope>
    <source>
        <strain evidence="2">ATCC 16933</strain>
    </source>
</reference>
<evidence type="ECO:0000313" key="3">
    <source>
        <dbReference type="Proteomes" id="UP000799766"/>
    </source>
</evidence>
<evidence type="ECO:0000256" key="1">
    <source>
        <dbReference type="SAM" id="MobiDB-lite"/>
    </source>
</evidence>
<proteinExistence type="predicted"/>
<protein>
    <submittedName>
        <fullName evidence="2">Uncharacterized protein</fullName>
    </submittedName>
</protein>
<name>A0A6A6P2T8_9PEZI</name>
<dbReference type="EMBL" id="MU001678">
    <property type="protein sequence ID" value="KAF2458340.1"/>
    <property type="molecule type" value="Genomic_DNA"/>
</dbReference>
<sequence>MQRHSGTLHGGNALCGKYSNLADETQHCVSAATTQIAQMTRREDENHAVTSQLEHAYGSNFAPGFQTVQWPCAGIVRRESAPAGPSLSQGSPRRGRWNRGQAGRSNSMEAPGGCAMTTWRNSEVSDDAELVGHAGGAVLLPRRRTSFGTVQGLKDIAAVAASEKVSSARTIMTM</sequence>
<evidence type="ECO:0000313" key="2">
    <source>
        <dbReference type="EMBL" id="KAF2458340.1"/>
    </source>
</evidence>
<accession>A0A6A6P2T8</accession>
<feature type="region of interest" description="Disordered" evidence="1">
    <location>
        <begin position="80"/>
        <end position="113"/>
    </location>
</feature>